<name>A0A1Y2GGA3_9FUNG</name>
<proteinExistence type="predicted"/>
<feature type="compositionally biased region" description="Polar residues" evidence="1">
    <location>
        <begin position="1"/>
        <end position="12"/>
    </location>
</feature>
<dbReference type="OrthoDB" id="2440573at2759"/>
<sequence length="126" mass="13711">MNDGISSSTASSIDEKTNSSDSAASTKGLELSPVTLKQESGVRQILLAHNSILDALSNGNPVFINVDPTLLFKNIEKNLCHNCLTFPSPGLESLFSKSPYALLLLQMKFVELTKEIGEILNEDWIT</sequence>
<evidence type="ECO:0000313" key="2">
    <source>
        <dbReference type="EMBL" id="ORZ08258.1"/>
    </source>
</evidence>
<reference evidence="2 3" key="1">
    <citation type="submission" date="2016-07" db="EMBL/GenBank/DDBJ databases">
        <title>Pervasive Adenine N6-methylation of Active Genes in Fungi.</title>
        <authorList>
            <consortium name="DOE Joint Genome Institute"/>
            <person name="Mondo S.J."/>
            <person name="Dannebaum R.O."/>
            <person name="Kuo R.C."/>
            <person name="Labutti K."/>
            <person name="Haridas S."/>
            <person name="Kuo A."/>
            <person name="Salamov A."/>
            <person name="Ahrendt S.R."/>
            <person name="Lipzen A."/>
            <person name="Sullivan W."/>
            <person name="Andreopoulos W.B."/>
            <person name="Clum A."/>
            <person name="Lindquist E."/>
            <person name="Daum C."/>
            <person name="Ramamoorthy G.K."/>
            <person name="Gryganskyi A."/>
            <person name="Culley D."/>
            <person name="Magnuson J.K."/>
            <person name="James T.Y."/>
            <person name="O'Malley M.A."/>
            <person name="Stajich J.E."/>
            <person name="Spatafora J.W."/>
            <person name="Visel A."/>
            <person name="Grigoriev I.V."/>
        </authorList>
    </citation>
    <scope>NUCLEOTIDE SEQUENCE [LARGE SCALE GENOMIC DNA]</scope>
    <source>
        <strain evidence="2 3">NRRL 3116</strain>
    </source>
</reference>
<dbReference type="Proteomes" id="UP000193648">
    <property type="component" value="Unassembled WGS sequence"/>
</dbReference>
<comment type="caution">
    <text evidence="2">The sequence shown here is derived from an EMBL/GenBank/DDBJ whole genome shotgun (WGS) entry which is preliminary data.</text>
</comment>
<dbReference type="AlphaFoldDB" id="A0A1Y2GGA3"/>
<dbReference type="EMBL" id="MCFF01000038">
    <property type="protein sequence ID" value="ORZ08258.1"/>
    <property type="molecule type" value="Genomic_DNA"/>
</dbReference>
<organism evidence="2 3">
    <name type="scientific">Lobosporangium transversale</name>
    <dbReference type="NCBI Taxonomy" id="64571"/>
    <lineage>
        <taxon>Eukaryota</taxon>
        <taxon>Fungi</taxon>
        <taxon>Fungi incertae sedis</taxon>
        <taxon>Mucoromycota</taxon>
        <taxon>Mortierellomycotina</taxon>
        <taxon>Mortierellomycetes</taxon>
        <taxon>Mortierellales</taxon>
        <taxon>Mortierellaceae</taxon>
        <taxon>Lobosporangium</taxon>
    </lineage>
</organism>
<dbReference type="InParanoid" id="A0A1Y2GGA3"/>
<keyword evidence="3" id="KW-1185">Reference proteome</keyword>
<dbReference type="GeneID" id="33570893"/>
<accession>A0A1Y2GGA3</accession>
<feature type="region of interest" description="Disordered" evidence="1">
    <location>
        <begin position="1"/>
        <end position="26"/>
    </location>
</feature>
<evidence type="ECO:0000256" key="1">
    <source>
        <dbReference type="SAM" id="MobiDB-lite"/>
    </source>
</evidence>
<evidence type="ECO:0000313" key="3">
    <source>
        <dbReference type="Proteomes" id="UP000193648"/>
    </source>
</evidence>
<gene>
    <name evidence="2" type="ORF">BCR41DRAFT_399322</name>
</gene>
<protein>
    <submittedName>
        <fullName evidence="2">Uncharacterized protein</fullName>
    </submittedName>
</protein>
<dbReference type="RefSeq" id="XP_021878341.1">
    <property type="nucleotide sequence ID" value="XM_022029050.1"/>
</dbReference>